<dbReference type="EMBL" id="JH921451">
    <property type="protein sequence ID" value="EKD13184.1"/>
    <property type="molecule type" value="Genomic_DNA"/>
</dbReference>
<dbReference type="HOGENOM" id="CLU_804295_0_0_1"/>
<organism evidence="3 4">
    <name type="scientific">Marssonina brunnea f. sp. multigermtubi (strain MB_m1)</name>
    <name type="common">Marssonina leaf spot fungus</name>
    <dbReference type="NCBI Taxonomy" id="1072389"/>
    <lineage>
        <taxon>Eukaryota</taxon>
        <taxon>Fungi</taxon>
        <taxon>Dikarya</taxon>
        <taxon>Ascomycota</taxon>
        <taxon>Pezizomycotina</taxon>
        <taxon>Leotiomycetes</taxon>
        <taxon>Helotiales</taxon>
        <taxon>Drepanopezizaceae</taxon>
        <taxon>Drepanopeziza</taxon>
    </lineage>
</organism>
<dbReference type="Proteomes" id="UP000006753">
    <property type="component" value="Unassembled WGS sequence"/>
</dbReference>
<keyword evidence="1" id="KW-0175">Coiled coil</keyword>
<gene>
    <name evidence="3" type="ORF">MBM_08627</name>
</gene>
<dbReference type="AlphaFoldDB" id="K1XL70"/>
<evidence type="ECO:0000256" key="1">
    <source>
        <dbReference type="SAM" id="Coils"/>
    </source>
</evidence>
<feature type="coiled-coil region" evidence="1">
    <location>
        <begin position="43"/>
        <end position="129"/>
    </location>
</feature>
<sequence>MANTCPILIEAQKLAHKVSADPEGFLAYMGGLEIENRRLTQTTEDLTKRNDELRSIIDRAHENFVRGFEAQPAQSRELENRVRALETEVRQLRKERVLYEQTKDLNRILEEKNALLKDEHKELVLAKAQINDIAAGASELALSFHQISSGTLDAFNNHCAHAVSRALRNIGKVRGAMKEQMEHCQDETARANYLGLSALIAQCVEGSLLKLVLGIDQAISATQVQFKEIQGKMDGAVASLDSEISFDNSAQTVGGAKIPSIPAKADSCKSELLIKVEELFSDQDTLFDSSSSVSDSEQFHCSPTSSADEHYPPPQSRGLAERIREEAAAADLLDKEFPGFELNGL</sequence>
<feature type="region of interest" description="Disordered" evidence="2">
    <location>
        <begin position="290"/>
        <end position="320"/>
    </location>
</feature>
<dbReference type="OrthoDB" id="3553598at2759"/>
<dbReference type="InParanoid" id="K1XL70"/>
<protein>
    <submittedName>
        <fullName evidence="3">Uncharacterized protein</fullName>
    </submittedName>
</protein>
<evidence type="ECO:0000313" key="4">
    <source>
        <dbReference type="Proteomes" id="UP000006753"/>
    </source>
</evidence>
<accession>K1XL70</accession>
<proteinExistence type="predicted"/>
<reference evidence="3 4" key="1">
    <citation type="journal article" date="2012" name="BMC Genomics">
        <title>Sequencing the genome of Marssonina brunnea reveals fungus-poplar co-evolution.</title>
        <authorList>
            <person name="Zhu S."/>
            <person name="Cao Y.-Z."/>
            <person name="Jiang C."/>
            <person name="Tan B.-Y."/>
            <person name="Wang Z."/>
            <person name="Feng S."/>
            <person name="Zhang L."/>
            <person name="Su X.-H."/>
            <person name="Brejova B."/>
            <person name="Vinar T."/>
            <person name="Xu M."/>
            <person name="Wang M.-X."/>
            <person name="Zhang S.-G."/>
            <person name="Huang M.-R."/>
            <person name="Wu R."/>
            <person name="Zhou Y."/>
        </authorList>
    </citation>
    <scope>NUCLEOTIDE SEQUENCE [LARGE SCALE GENOMIC DNA]</scope>
    <source>
        <strain evidence="3 4">MB_m1</strain>
    </source>
</reference>
<evidence type="ECO:0000256" key="2">
    <source>
        <dbReference type="SAM" id="MobiDB-lite"/>
    </source>
</evidence>
<evidence type="ECO:0000313" key="3">
    <source>
        <dbReference type="EMBL" id="EKD13184.1"/>
    </source>
</evidence>
<keyword evidence="4" id="KW-1185">Reference proteome</keyword>
<dbReference type="KEGG" id="mbe:MBM_08627"/>
<name>K1XL70_MARBU</name>